<dbReference type="GO" id="GO:0005829">
    <property type="term" value="C:cytosol"/>
    <property type="evidence" value="ECO:0007669"/>
    <property type="project" value="TreeGrafter"/>
</dbReference>
<dbReference type="SUPFAM" id="SSF53613">
    <property type="entry name" value="Ribokinase-like"/>
    <property type="match status" value="1"/>
</dbReference>
<dbReference type="CDD" id="cd01164">
    <property type="entry name" value="FruK_PfkB_like"/>
    <property type="match status" value="1"/>
</dbReference>
<evidence type="ECO:0000256" key="1">
    <source>
        <dbReference type="ARBA" id="ARBA00010688"/>
    </source>
</evidence>
<dbReference type="Pfam" id="PF00294">
    <property type="entry name" value="PfkB"/>
    <property type="match status" value="1"/>
</dbReference>
<dbReference type="GO" id="GO:0003872">
    <property type="term" value="F:6-phosphofructokinase activity"/>
    <property type="evidence" value="ECO:0007669"/>
    <property type="project" value="TreeGrafter"/>
</dbReference>
<keyword evidence="4 8" id="KW-0418">Kinase</keyword>
<keyword evidence="5" id="KW-0067">ATP-binding</keyword>
<keyword evidence="2 6" id="KW-0808">Transferase</keyword>
<dbReference type="PIRSF" id="PIRSF000535">
    <property type="entry name" value="1PFK/6PFK/LacC"/>
    <property type="match status" value="1"/>
</dbReference>
<protein>
    <recommendedName>
        <fullName evidence="6">Phosphofructokinase</fullName>
    </recommendedName>
</protein>
<dbReference type="RefSeq" id="WP_171218878.1">
    <property type="nucleotide sequence ID" value="NZ_JABEPP010000003.1"/>
</dbReference>
<dbReference type="PANTHER" id="PTHR46566:SF2">
    <property type="entry name" value="ATP-DEPENDENT 6-PHOSPHOFRUCTOKINASE ISOZYME 2"/>
    <property type="match status" value="1"/>
</dbReference>
<evidence type="ECO:0000259" key="7">
    <source>
        <dbReference type="Pfam" id="PF00294"/>
    </source>
</evidence>
<dbReference type="InterPro" id="IPR017583">
    <property type="entry name" value="Tagatose/fructose_Pkinase"/>
</dbReference>
<reference evidence="8 9" key="1">
    <citation type="submission" date="2020-04" db="EMBL/GenBank/DDBJ databases">
        <title>Enterovirga sp. isolate from soil.</title>
        <authorList>
            <person name="Chea S."/>
            <person name="Kim D.-U."/>
        </authorList>
    </citation>
    <scope>NUCLEOTIDE SEQUENCE [LARGE SCALE GENOMIC DNA]</scope>
    <source>
        <strain evidence="8 9">DB1703</strain>
    </source>
</reference>
<accession>A0A849IBS1</accession>
<comment type="caution">
    <text evidence="8">The sequence shown here is derived from an EMBL/GenBank/DDBJ whole genome shotgun (WGS) entry which is preliminary data.</text>
</comment>
<gene>
    <name evidence="8" type="ORF">HJG44_13650</name>
</gene>
<evidence type="ECO:0000256" key="3">
    <source>
        <dbReference type="ARBA" id="ARBA00022741"/>
    </source>
</evidence>
<evidence type="ECO:0000313" key="9">
    <source>
        <dbReference type="Proteomes" id="UP000564885"/>
    </source>
</evidence>
<dbReference type="EMBL" id="JABEPP010000003">
    <property type="protein sequence ID" value="NNM73427.1"/>
    <property type="molecule type" value="Genomic_DNA"/>
</dbReference>
<dbReference type="AlphaFoldDB" id="A0A849IBS1"/>
<dbReference type="InterPro" id="IPR002173">
    <property type="entry name" value="Carboh/pur_kinase_PfkB_CS"/>
</dbReference>
<dbReference type="InterPro" id="IPR011611">
    <property type="entry name" value="PfkB_dom"/>
</dbReference>
<keyword evidence="3" id="KW-0547">Nucleotide-binding</keyword>
<dbReference type="PROSITE" id="PS00583">
    <property type="entry name" value="PFKB_KINASES_1"/>
    <property type="match status" value="1"/>
</dbReference>
<dbReference type="InterPro" id="IPR029056">
    <property type="entry name" value="Ribokinase-like"/>
</dbReference>
<dbReference type="FunFam" id="3.40.1190.20:FF:000001">
    <property type="entry name" value="Phosphofructokinase"/>
    <property type="match status" value="1"/>
</dbReference>
<feature type="domain" description="Carbohydrate kinase PfkB" evidence="7">
    <location>
        <begin position="24"/>
        <end position="293"/>
    </location>
</feature>
<evidence type="ECO:0000256" key="4">
    <source>
        <dbReference type="ARBA" id="ARBA00022777"/>
    </source>
</evidence>
<comment type="similarity">
    <text evidence="1 6">Belongs to the carbohydrate kinase PfkB family.</text>
</comment>
<evidence type="ECO:0000313" key="8">
    <source>
        <dbReference type="EMBL" id="NNM73427.1"/>
    </source>
</evidence>
<evidence type="ECO:0000256" key="6">
    <source>
        <dbReference type="PIRNR" id="PIRNR000535"/>
    </source>
</evidence>
<evidence type="ECO:0000256" key="5">
    <source>
        <dbReference type="ARBA" id="ARBA00022840"/>
    </source>
</evidence>
<dbReference type="NCBIfam" id="TIGR03168">
    <property type="entry name" value="1-PFK"/>
    <property type="match status" value="1"/>
</dbReference>
<proteinExistence type="inferred from homology"/>
<organism evidence="8 9">
    <name type="scientific">Enterovirga aerilata</name>
    <dbReference type="NCBI Taxonomy" id="2730920"/>
    <lineage>
        <taxon>Bacteria</taxon>
        <taxon>Pseudomonadati</taxon>
        <taxon>Pseudomonadota</taxon>
        <taxon>Alphaproteobacteria</taxon>
        <taxon>Hyphomicrobiales</taxon>
        <taxon>Methylobacteriaceae</taxon>
        <taxon>Enterovirga</taxon>
    </lineage>
</organism>
<dbReference type="Gene3D" id="3.40.1190.20">
    <property type="match status" value="1"/>
</dbReference>
<evidence type="ECO:0000256" key="2">
    <source>
        <dbReference type="ARBA" id="ARBA00022679"/>
    </source>
</evidence>
<dbReference type="GO" id="GO:0005524">
    <property type="term" value="F:ATP binding"/>
    <property type="evidence" value="ECO:0007669"/>
    <property type="project" value="UniProtKB-KW"/>
</dbReference>
<sequence length="325" mass="33663">MKPIATLTLNPAIDGAAEAEQVRPIRKIRTSNERYFPGGGGINVARVVRELGGSALALYLSGGVPGPLLDALLDATGIPAKRIPIADHTRISHVVFERSTGLEYRFVPEGPEIAPAEWQAALDAVRELDFAYIVASGSLPPGVPADFYVRVAAIAAEKRAKLVLDSSGEALRRTLGRGVLLVKPSLGELESIVGKPLRDPASQEREAVALARSGAAEIVAVTLGSEGALLATRDGTLRLAPPPVEAKSAVGAGDSFVGAMTLALAQGRAVEDAFALGLCAGSAAVLSVGTELCKREDVERLYAALPPAPRLASPASPVAPSRAEH</sequence>
<keyword evidence="9" id="KW-1185">Reference proteome</keyword>
<dbReference type="PANTHER" id="PTHR46566">
    <property type="entry name" value="1-PHOSPHOFRUCTOKINASE-RELATED"/>
    <property type="match status" value="1"/>
</dbReference>
<dbReference type="Proteomes" id="UP000564885">
    <property type="component" value="Unassembled WGS sequence"/>
</dbReference>
<name>A0A849IBS1_9HYPH</name>